<reference evidence="2 3" key="1">
    <citation type="journal article" date="2019" name="Commun. Biol.">
        <title>The bagworm genome reveals a unique fibroin gene that provides high tensile strength.</title>
        <authorList>
            <person name="Kono N."/>
            <person name="Nakamura H."/>
            <person name="Ohtoshi R."/>
            <person name="Tomita M."/>
            <person name="Numata K."/>
            <person name="Arakawa K."/>
        </authorList>
    </citation>
    <scope>NUCLEOTIDE SEQUENCE [LARGE SCALE GENOMIC DNA]</scope>
</reference>
<organism evidence="2 3">
    <name type="scientific">Eumeta variegata</name>
    <name type="common">Bagworm moth</name>
    <name type="synonym">Eumeta japonica</name>
    <dbReference type="NCBI Taxonomy" id="151549"/>
    <lineage>
        <taxon>Eukaryota</taxon>
        <taxon>Metazoa</taxon>
        <taxon>Ecdysozoa</taxon>
        <taxon>Arthropoda</taxon>
        <taxon>Hexapoda</taxon>
        <taxon>Insecta</taxon>
        <taxon>Pterygota</taxon>
        <taxon>Neoptera</taxon>
        <taxon>Endopterygota</taxon>
        <taxon>Lepidoptera</taxon>
        <taxon>Glossata</taxon>
        <taxon>Ditrysia</taxon>
        <taxon>Tineoidea</taxon>
        <taxon>Psychidae</taxon>
        <taxon>Oiketicinae</taxon>
        <taxon>Eumeta</taxon>
    </lineage>
</organism>
<keyword evidence="3" id="KW-1185">Reference proteome</keyword>
<dbReference type="AlphaFoldDB" id="A0A4C1TVK2"/>
<feature type="region of interest" description="Disordered" evidence="1">
    <location>
        <begin position="23"/>
        <end position="45"/>
    </location>
</feature>
<protein>
    <submittedName>
        <fullName evidence="2">Uncharacterized protein</fullName>
    </submittedName>
</protein>
<comment type="caution">
    <text evidence="2">The sequence shown here is derived from an EMBL/GenBank/DDBJ whole genome shotgun (WGS) entry which is preliminary data.</text>
</comment>
<proteinExistence type="predicted"/>
<evidence type="ECO:0000313" key="3">
    <source>
        <dbReference type="Proteomes" id="UP000299102"/>
    </source>
</evidence>
<evidence type="ECO:0000313" key="2">
    <source>
        <dbReference type="EMBL" id="GBP18037.1"/>
    </source>
</evidence>
<gene>
    <name evidence="2" type="ORF">EVAR_16983_1</name>
</gene>
<evidence type="ECO:0000256" key="1">
    <source>
        <dbReference type="SAM" id="MobiDB-lite"/>
    </source>
</evidence>
<sequence length="158" mass="17241">MRAAPNGLKQSAAERRVLEGRATPAAHALSTGAGTPVPPRRSPACSPRHAVVGLIYFKTHQSFTRSRNHKLGIFQFEDNALAIRTPSVLKTIQRFVVVLSATLYMGFCSARAGRGRRKQRPASVSIPPRSFPLSRRLLTVDACLQHAVCSNVQHATEC</sequence>
<dbReference type="EMBL" id="BGZK01000092">
    <property type="protein sequence ID" value="GBP18037.1"/>
    <property type="molecule type" value="Genomic_DNA"/>
</dbReference>
<accession>A0A4C1TVK2</accession>
<name>A0A4C1TVK2_EUMVA</name>
<dbReference type="Proteomes" id="UP000299102">
    <property type="component" value="Unassembled WGS sequence"/>
</dbReference>